<dbReference type="RefSeq" id="WP_023387463.1">
    <property type="nucleotide sequence ID" value="NZ_AXUN02000223.1"/>
</dbReference>
<proteinExistence type="predicted"/>
<keyword evidence="3" id="KW-1185">Reference proteome</keyword>
<evidence type="ECO:0000313" key="2">
    <source>
        <dbReference type="EMBL" id="ETA79153.1"/>
    </source>
</evidence>
<name>V7HZW4_9CLOT</name>
<organism evidence="2 3">
    <name type="scientific">Youngiibacter fragilis 232.1</name>
    <dbReference type="NCBI Taxonomy" id="994573"/>
    <lineage>
        <taxon>Bacteria</taxon>
        <taxon>Bacillati</taxon>
        <taxon>Bacillota</taxon>
        <taxon>Clostridia</taxon>
        <taxon>Eubacteriales</taxon>
        <taxon>Clostridiaceae</taxon>
        <taxon>Youngiibacter</taxon>
    </lineage>
</organism>
<keyword evidence="1" id="KW-0812">Transmembrane</keyword>
<keyword evidence="1" id="KW-1133">Transmembrane helix</keyword>
<reference evidence="2 3" key="1">
    <citation type="journal article" date="2014" name="Genome Announc.">
        <title>Genome Sequence of Youngiibacter fragilis, the Type Strain of the Genus Youngiibacter.</title>
        <authorList>
            <person name="Wawrik C.B."/>
            <person name="Callaghan A.V."/>
            <person name="Stamps B.W."/>
            <person name="Wawrik B."/>
        </authorList>
    </citation>
    <scope>NUCLEOTIDE SEQUENCE [LARGE SCALE GENOMIC DNA]</scope>
    <source>
        <strain evidence="2 3">232.1</strain>
    </source>
</reference>
<dbReference type="Proteomes" id="UP000017747">
    <property type="component" value="Unassembled WGS sequence"/>
</dbReference>
<gene>
    <name evidence="2" type="ORF">T472_0218285</name>
</gene>
<accession>V7HZW4</accession>
<feature type="transmembrane region" description="Helical" evidence="1">
    <location>
        <begin position="44"/>
        <end position="63"/>
    </location>
</feature>
<comment type="caution">
    <text evidence="2">The sequence shown here is derived from an EMBL/GenBank/DDBJ whole genome shotgun (WGS) entry which is preliminary data.</text>
</comment>
<dbReference type="EMBL" id="AXUN02000223">
    <property type="protein sequence ID" value="ETA79153.1"/>
    <property type="molecule type" value="Genomic_DNA"/>
</dbReference>
<evidence type="ECO:0000313" key="3">
    <source>
        <dbReference type="Proteomes" id="UP000017747"/>
    </source>
</evidence>
<evidence type="ECO:0000256" key="1">
    <source>
        <dbReference type="SAM" id="Phobius"/>
    </source>
</evidence>
<keyword evidence="1" id="KW-0472">Membrane</keyword>
<protein>
    <submittedName>
        <fullName evidence="2">Uncharacterized protein</fullName>
    </submittedName>
</protein>
<dbReference type="AlphaFoldDB" id="V7HZW4"/>
<sequence length="69" mass="7178">MTKNTIRSIAHVVIALQLLPDSSVTVLASSGVATYAASEVSIAPFISSAVFGSVALFIYLFSLKSGTEE</sequence>